<keyword evidence="6" id="KW-1185">Reference proteome</keyword>
<organism evidence="5 6">
    <name type="scientific">Leptotrombidium deliense</name>
    <dbReference type="NCBI Taxonomy" id="299467"/>
    <lineage>
        <taxon>Eukaryota</taxon>
        <taxon>Metazoa</taxon>
        <taxon>Ecdysozoa</taxon>
        <taxon>Arthropoda</taxon>
        <taxon>Chelicerata</taxon>
        <taxon>Arachnida</taxon>
        <taxon>Acari</taxon>
        <taxon>Acariformes</taxon>
        <taxon>Trombidiformes</taxon>
        <taxon>Prostigmata</taxon>
        <taxon>Anystina</taxon>
        <taxon>Parasitengona</taxon>
        <taxon>Trombiculoidea</taxon>
        <taxon>Trombiculidae</taxon>
        <taxon>Leptotrombidium</taxon>
    </lineage>
</organism>
<feature type="non-terminal residue" evidence="5">
    <location>
        <position position="1"/>
    </location>
</feature>
<dbReference type="InterPro" id="IPR000300">
    <property type="entry name" value="IPPc"/>
</dbReference>
<dbReference type="Gene3D" id="3.60.10.10">
    <property type="entry name" value="Endonuclease/exonuclease/phosphatase"/>
    <property type="match status" value="1"/>
</dbReference>
<dbReference type="SUPFAM" id="SSF56219">
    <property type="entry name" value="DNase I-like"/>
    <property type="match status" value="1"/>
</dbReference>
<comment type="caution">
    <text evidence="5">The sequence shown here is derived from an EMBL/GenBank/DDBJ whole genome shotgun (WGS) entry which is preliminary data.</text>
</comment>
<dbReference type="AlphaFoldDB" id="A0A443SJK6"/>
<feature type="domain" description="Inositol polyphosphate-related phosphatase" evidence="4">
    <location>
        <begin position="2"/>
        <end position="316"/>
    </location>
</feature>
<dbReference type="SMART" id="SM00128">
    <property type="entry name" value="IPPc"/>
    <property type="match status" value="1"/>
</dbReference>
<dbReference type="PANTHER" id="PTHR12997">
    <property type="entry name" value="TYPE I INOSITOL-1,4,5-TRISPHOSPHATE 5-PHOSPHATASE"/>
    <property type="match status" value="1"/>
</dbReference>
<evidence type="ECO:0000256" key="2">
    <source>
        <dbReference type="ARBA" id="ARBA00022801"/>
    </source>
</evidence>
<sequence>ALGSFYLIHNTLTAVKLWDFEGEQFIPVNGKEIFSGNIESITTKEKAKFPQDFFPERQCKWSRKGFIRTRWKVKDCLFDLINIHLFHDASNFLSIESFPSPYTKSRQHALKYTLDRFANDAFDKVPFFIFGDFNFRLDTGGVIKKLTKNCSPLHIKSAKNGETEKLVYKDPCGNSPLLLTLEKKVFDFQNQELFCEEENFKWLLDFDRELEDFRNDIFEYMISFPPSYPFTEDSENSRYMKTRCPAWCDRVLLSQSAKNLINNVCDYRLIVNLFCCIQEKDTNNSVIYQMIGRSVPMGDHKPVFLWFQLDTKSVINNSPRIVTVLDMPARKYCNGANLKQFDRITLKINRLEEIDIFGEYKTEFVLNLKEIIRRDYLINRI</sequence>
<gene>
    <name evidence="5" type="ORF">B4U80_06017</name>
</gene>
<dbReference type="InterPro" id="IPR036691">
    <property type="entry name" value="Endo/exonu/phosph_ase_sf"/>
</dbReference>
<dbReference type="EMBL" id="NCKV01001853">
    <property type="protein sequence ID" value="RWS27662.1"/>
    <property type="molecule type" value="Genomic_DNA"/>
</dbReference>
<dbReference type="Pfam" id="PF22669">
    <property type="entry name" value="Exo_endo_phos2"/>
    <property type="match status" value="1"/>
</dbReference>
<reference evidence="5 6" key="1">
    <citation type="journal article" date="2018" name="Gigascience">
        <title>Genomes of trombidid mites reveal novel predicted allergens and laterally-transferred genes associated with secondary metabolism.</title>
        <authorList>
            <person name="Dong X."/>
            <person name="Chaisiri K."/>
            <person name="Xia D."/>
            <person name="Armstrong S.D."/>
            <person name="Fang Y."/>
            <person name="Donnelly M.J."/>
            <person name="Kadowaki T."/>
            <person name="McGarry J.W."/>
            <person name="Darby A.C."/>
            <person name="Makepeace B.L."/>
        </authorList>
    </citation>
    <scope>NUCLEOTIDE SEQUENCE [LARGE SCALE GENOMIC DNA]</scope>
    <source>
        <strain evidence="5">UoL-UT</strain>
    </source>
</reference>
<dbReference type="OrthoDB" id="5780965at2759"/>
<dbReference type="GO" id="GO:0004445">
    <property type="term" value="F:inositol-polyphosphate 5-phosphatase activity"/>
    <property type="evidence" value="ECO:0007669"/>
    <property type="project" value="UniProtKB-EC"/>
</dbReference>
<dbReference type="EC" id="3.1.3.56" evidence="1"/>
<dbReference type="STRING" id="299467.A0A443SJK6"/>
<evidence type="ECO:0000256" key="3">
    <source>
        <dbReference type="ARBA" id="ARBA00023599"/>
    </source>
</evidence>
<comment type="similarity">
    <text evidence="3">Belongs to the inositol 1,4,5-trisphosphate 5-phosphatase type I family.</text>
</comment>
<dbReference type="Proteomes" id="UP000288716">
    <property type="component" value="Unassembled WGS sequence"/>
</dbReference>
<evidence type="ECO:0000259" key="4">
    <source>
        <dbReference type="SMART" id="SM00128"/>
    </source>
</evidence>
<evidence type="ECO:0000313" key="6">
    <source>
        <dbReference type="Proteomes" id="UP000288716"/>
    </source>
</evidence>
<protein>
    <recommendedName>
        <fullName evidence="1">inositol-polyphosphate 5-phosphatase</fullName>
        <ecNumber evidence="1">3.1.3.56</ecNumber>
    </recommendedName>
</protein>
<dbReference type="GO" id="GO:0046856">
    <property type="term" value="P:phosphatidylinositol dephosphorylation"/>
    <property type="evidence" value="ECO:0007669"/>
    <property type="project" value="InterPro"/>
</dbReference>
<dbReference type="PANTHER" id="PTHR12997:SF2">
    <property type="entry name" value="INOSITOL POLYPHOSPHATE-5-PHOSPHATASE A"/>
    <property type="match status" value="1"/>
</dbReference>
<evidence type="ECO:0000256" key="1">
    <source>
        <dbReference type="ARBA" id="ARBA00012997"/>
    </source>
</evidence>
<keyword evidence="2" id="KW-0378">Hydrolase</keyword>
<proteinExistence type="inferred from homology"/>
<accession>A0A443SJK6</accession>
<name>A0A443SJK6_9ACAR</name>
<dbReference type="InterPro" id="IPR039737">
    <property type="entry name" value="INPP5A"/>
</dbReference>
<evidence type="ECO:0000313" key="5">
    <source>
        <dbReference type="EMBL" id="RWS27662.1"/>
    </source>
</evidence>
<dbReference type="VEuPathDB" id="VectorBase:LDEU004381"/>